<dbReference type="OrthoDB" id="10292093at2759"/>
<dbReference type="AlphaFoldDB" id="A0A9N9XU99"/>
<protein>
    <submittedName>
        <fullName evidence="1">Uncharacterized protein</fullName>
    </submittedName>
</protein>
<organism evidence="1 2">
    <name type="scientific">Clonostachys byssicola</name>
    <dbReference type="NCBI Taxonomy" id="160290"/>
    <lineage>
        <taxon>Eukaryota</taxon>
        <taxon>Fungi</taxon>
        <taxon>Dikarya</taxon>
        <taxon>Ascomycota</taxon>
        <taxon>Pezizomycotina</taxon>
        <taxon>Sordariomycetes</taxon>
        <taxon>Hypocreomycetidae</taxon>
        <taxon>Hypocreales</taxon>
        <taxon>Bionectriaceae</taxon>
        <taxon>Clonostachys</taxon>
    </lineage>
</organism>
<evidence type="ECO:0000313" key="2">
    <source>
        <dbReference type="Proteomes" id="UP000754883"/>
    </source>
</evidence>
<sequence>MSFLYNYRTIDRALNKVRPPGFTGNWSPVFQESRRNWLRNISKESICAEYTDFILNGRPRYGSTLSKSECEALKKAFASHANADNLWDIQSLQACFAARIPHDENFKKLLENCASSLWTLTTYFTQWPFNDALSKTPKPTTLTYESCVRAIAFLCGRQNSMLWPKHLTRNESARTHILALEHIFRALAITPEIAQQASDSSCEDDSALSPQQREVFDVLYTIQPSLSRSTKRLKEELIPTARWLSPSQRPELSTLSIPTMTLIPLLDFVTPLLEHTHLPCGKVLPQRFKVLRSKLQNLEEVSFSDFTKWSGNDTMYNFYTSIAILFSTVLYSESLGR</sequence>
<gene>
    <name evidence="1" type="ORF">CBYS24578_00013110</name>
</gene>
<dbReference type="Proteomes" id="UP000754883">
    <property type="component" value="Unassembled WGS sequence"/>
</dbReference>
<evidence type="ECO:0000313" key="1">
    <source>
        <dbReference type="EMBL" id="CAG9975649.1"/>
    </source>
</evidence>
<reference evidence="1 2" key="2">
    <citation type="submission" date="2021-10" db="EMBL/GenBank/DDBJ databases">
        <authorList>
            <person name="Piombo E."/>
        </authorList>
    </citation>
    <scope>NUCLEOTIDE SEQUENCE [LARGE SCALE GENOMIC DNA]</scope>
</reference>
<dbReference type="EMBL" id="CABFNO020001268">
    <property type="protein sequence ID" value="CAG9975649.1"/>
    <property type="molecule type" value="Genomic_DNA"/>
</dbReference>
<reference evidence="2" key="1">
    <citation type="submission" date="2019-06" db="EMBL/GenBank/DDBJ databases">
        <authorList>
            <person name="Broberg M."/>
        </authorList>
    </citation>
    <scope>NUCLEOTIDE SEQUENCE [LARGE SCALE GENOMIC DNA]</scope>
</reference>
<keyword evidence="2" id="KW-1185">Reference proteome</keyword>
<name>A0A9N9XU99_9HYPO</name>
<accession>A0A9N9XU99</accession>
<proteinExistence type="predicted"/>
<comment type="caution">
    <text evidence="1">The sequence shown here is derived from an EMBL/GenBank/DDBJ whole genome shotgun (WGS) entry which is preliminary data.</text>
</comment>